<dbReference type="NCBIfam" id="TIGR01317">
    <property type="entry name" value="GOGAT_sm_gam"/>
    <property type="match status" value="1"/>
</dbReference>
<evidence type="ECO:0000259" key="6">
    <source>
        <dbReference type="Pfam" id="PF14691"/>
    </source>
</evidence>
<dbReference type="GO" id="GO:0006537">
    <property type="term" value="P:glutamate biosynthetic process"/>
    <property type="evidence" value="ECO:0007669"/>
    <property type="project" value="UniProtKB-KW"/>
</dbReference>
<feature type="domain" description="FAD/NAD(P)-binding" evidence="5">
    <location>
        <begin position="399"/>
        <end position="469"/>
    </location>
</feature>
<dbReference type="PANTHER" id="PTHR43100:SF1">
    <property type="entry name" value="GLUTAMATE SYNTHASE [NADPH] SMALL CHAIN"/>
    <property type="match status" value="1"/>
</dbReference>
<evidence type="ECO:0000313" key="7">
    <source>
        <dbReference type="EMBL" id="CAB4937332.1"/>
    </source>
</evidence>
<dbReference type="InterPro" id="IPR028261">
    <property type="entry name" value="DPD_II"/>
</dbReference>
<feature type="domain" description="FAD/NAD(P)-binding" evidence="5">
    <location>
        <begin position="148"/>
        <end position="329"/>
    </location>
</feature>
<dbReference type="InterPro" id="IPR023753">
    <property type="entry name" value="FAD/NAD-binding_dom"/>
</dbReference>
<dbReference type="Pfam" id="PF07992">
    <property type="entry name" value="Pyr_redox_2"/>
    <property type="match status" value="2"/>
</dbReference>
<dbReference type="Gene3D" id="1.10.1060.10">
    <property type="entry name" value="Alpha-helical ferredoxin"/>
    <property type="match status" value="1"/>
</dbReference>
<dbReference type="PANTHER" id="PTHR43100">
    <property type="entry name" value="GLUTAMATE SYNTHASE [NADPH] SMALL CHAIN"/>
    <property type="match status" value="1"/>
</dbReference>
<dbReference type="SUPFAM" id="SSF46548">
    <property type="entry name" value="alpha-helical ferredoxin"/>
    <property type="match status" value="1"/>
</dbReference>
<dbReference type="Pfam" id="PF14691">
    <property type="entry name" value="Fer4_20"/>
    <property type="match status" value="1"/>
</dbReference>
<dbReference type="InterPro" id="IPR006005">
    <property type="entry name" value="Glut_synth_ssu1"/>
</dbReference>
<dbReference type="GO" id="GO:0051536">
    <property type="term" value="F:iron-sulfur cluster binding"/>
    <property type="evidence" value="ECO:0007669"/>
    <property type="project" value="InterPro"/>
</dbReference>
<name>A0A6J7J4A2_9ZZZZ</name>
<organism evidence="7">
    <name type="scientific">freshwater metagenome</name>
    <dbReference type="NCBI Taxonomy" id="449393"/>
    <lineage>
        <taxon>unclassified sequences</taxon>
        <taxon>metagenomes</taxon>
        <taxon>ecological metagenomes</taxon>
    </lineage>
</organism>
<keyword evidence="2" id="KW-0560">Oxidoreductase</keyword>
<dbReference type="SUPFAM" id="SSF51971">
    <property type="entry name" value="Nucleotide-binding domain"/>
    <property type="match status" value="2"/>
</dbReference>
<dbReference type="GO" id="GO:0016639">
    <property type="term" value="F:oxidoreductase activity, acting on the CH-NH2 group of donors, NAD or NADP as acceptor"/>
    <property type="evidence" value="ECO:0007669"/>
    <property type="project" value="InterPro"/>
</dbReference>
<keyword evidence="1" id="KW-0028">Amino-acid biosynthesis</keyword>
<dbReference type="PRINTS" id="PR00419">
    <property type="entry name" value="ADXRDTASE"/>
</dbReference>
<sequence>MGEIGGFLKIQRAGIPYKDPVERLEVEPYSEFIVNRSDEELAAQGARCMECGVPFCHSGCPLGNLIPDWNDLVYRGEWKRAIAQLHETNNFPELTGRLCPAPCEAACVLEIREGESVTIKQIEHAIIERAWDEGWVVPQPPRAETGRSVAVVGSGPAGMAAAQQLRRAGHRVVLFERDEAAGGLVRFGVPDFKIEKHIVERRVQQLVAEGVELRCGVDVGVDVTGEELRAEFDAVVLAIGSRTPRDLEVPGRELDGIHPAMDYLYVRNRWAAGELGPEPTVQAPDMPVITAAGKHVVVVGGGDTGADCVGHSIREGALSVTQLELLPEPPERRPDDRTPWPLWPQKFRLSYAMEEAKGVGKGEQDFSVVTTHFSGENGRVTTQHLAQAQSAPPFGPVPGTERELKADLVLLAMGFVHPEQEGVVEQLGCELDARGNVKASTYTTSQPGVFAAGDARRGQSLIVWAINEGRQCARMVERHLAALPV</sequence>
<dbReference type="AlphaFoldDB" id="A0A6J7J4A2"/>
<evidence type="ECO:0000256" key="2">
    <source>
        <dbReference type="ARBA" id="ARBA00023002"/>
    </source>
</evidence>
<dbReference type="Gene3D" id="3.50.50.60">
    <property type="entry name" value="FAD/NAD(P)-binding domain"/>
    <property type="match status" value="2"/>
</dbReference>
<feature type="domain" description="Dihydroprymidine dehydrogenase" evidence="6">
    <location>
        <begin position="31"/>
        <end position="134"/>
    </location>
</feature>
<accession>A0A6J7J4A2</accession>
<evidence type="ECO:0000259" key="5">
    <source>
        <dbReference type="Pfam" id="PF07992"/>
    </source>
</evidence>
<keyword evidence="3" id="KW-0314">Glutamate biosynthesis</keyword>
<dbReference type="InterPro" id="IPR009051">
    <property type="entry name" value="Helical_ferredxn"/>
</dbReference>
<dbReference type="EMBL" id="CAFBMX010000007">
    <property type="protein sequence ID" value="CAB4937332.1"/>
    <property type="molecule type" value="Genomic_DNA"/>
</dbReference>
<protein>
    <submittedName>
        <fullName evidence="7">Unannotated protein</fullName>
    </submittedName>
</protein>
<evidence type="ECO:0000256" key="1">
    <source>
        <dbReference type="ARBA" id="ARBA00022605"/>
    </source>
</evidence>
<reference evidence="7" key="1">
    <citation type="submission" date="2020-05" db="EMBL/GenBank/DDBJ databases">
        <authorList>
            <person name="Chiriac C."/>
            <person name="Salcher M."/>
            <person name="Ghai R."/>
            <person name="Kavagutti S V."/>
        </authorList>
    </citation>
    <scope>NUCLEOTIDE SEQUENCE</scope>
</reference>
<gene>
    <name evidence="7" type="ORF">UFOPK3674_01573</name>
</gene>
<proteinExistence type="predicted"/>
<dbReference type="InterPro" id="IPR051394">
    <property type="entry name" value="Glutamate_Synthase"/>
</dbReference>
<evidence type="ECO:0000256" key="3">
    <source>
        <dbReference type="ARBA" id="ARBA00023164"/>
    </source>
</evidence>
<dbReference type="InterPro" id="IPR036188">
    <property type="entry name" value="FAD/NAD-bd_sf"/>
</dbReference>
<evidence type="ECO:0000256" key="4">
    <source>
        <dbReference type="ARBA" id="ARBA00029440"/>
    </source>
</evidence>
<comment type="pathway">
    <text evidence="4">Amino-acid biosynthesis.</text>
</comment>